<gene>
    <name evidence="3" type="ORF">FPQ14_03000</name>
</gene>
<name>A0A556RTK7_9GAMM</name>
<evidence type="ECO:0000313" key="3">
    <source>
        <dbReference type="EMBL" id="TSJ92230.1"/>
    </source>
</evidence>
<evidence type="ECO:0000256" key="2">
    <source>
        <dbReference type="SAM" id="Phobius"/>
    </source>
</evidence>
<keyword evidence="2" id="KW-0472">Membrane</keyword>
<reference evidence="3 4" key="1">
    <citation type="submission" date="2019-07" db="EMBL/GenBank/DDBJ databases">
        <title>Gilliamella genomes.</title>
        <authorList>
            <person name="Zheng H."/>
        </authorList>
    </citation>
    <scope>NUCLEOTIDE SEQUENCE [LARGE SCALE GENOMIC DNA]</scope>
    <source>
        <strain evidence="3 4">W8131</strain>
    </source>
</reference>
<feature type="transmembrane region" description="Helical" evidence="2">
    <location>
        <begin position="75"/>
        <end position="100"/>
    </location>
</feature>
<accession>A0A556RTK7</accession>
<comment type="caution">
    <text evidence="3">The sequence shown here is derived from an EMBL/GenBank/DDBJ whole genome shotgun (WGS) entry which is preliminary data.</text>
</comment>
<dbReference type="AlphaFoldDB" id="A0A556RTK7"/>
<keyword evidence="2" id="KW-0812">Transmembrane</keyword>
<organism evidence="3 4">
    <name type="scientific">Gilliamella apicola</name>
    <dbReference type="NCBI Taxonomy" id="1196095"/>
    <lineage>
        <taxon>Bacteria</taxon>
        <taxon>Pseudomonadati</taxon>
        <taxon>Pseudomonadota</taxon>
        <taxon>Gammaproteobacteria</taxon>
        <taxon>Orbales</taxon>
        <taxon>Orbaceae</taxon>
        <taxon>Gilliamella</taxon>
    </lineage>
</organism>
<evidence type="ECO:0000256" key="1">
    <source>
        <dbReference type="SAM" id="MobiDB-lite"/>
    </source>
</evidence>
<dbReference type="RefSeq" id="WP_144188279.1">
    <property type="nucleotide sequence ID" value="NZ_VMHL01000001.1"/>
</dbReference>
<protein>
    <recommendedName>
        <fullName evidence="5">Invasin</fullName>
    </recommendedName>
</protein>
<feature type="region of interest" description="Disordered" evidence="1">
    <location>
        <begin position="392"/>
        <end position="414"/>
    </location>
</feature>
<dbReference type="Proteomes" id="UP000319138">
    <property type="component" value="Unassembled WGS sequence"/>
</dbReference>
<evidence type="ECO:0008006" key="5">
    <source>
        <dbReference type="Google" id="ProtNLM"/>
    </source>
</evidence>
<dbReference type="EMBL" id="VMHL01000001">
    <property type="protein sequence ID" value="TSJ92230.1"/>
    <property type="molecule type" value="Genomic_DNA"/>
</dbReference>
<evidence type="ECO:0000313" key="4">
    <source>
        <dbReference type="Proteomes" id="UP000319138"/>
    </source>
</evidence>
<sequence length="566" mass="63408">MDKFYAIRHKIVNKSINLIDRIVEYVLQHPTPNTQHPTCSTYNFTFLKLSSNRLLFNRSLLFPQFPKFPHNFSKFLGLAFLSRQIVFALTLVVLLSISFVNHALTAQTTNVIQGSAPYFTFDGGRTRVTETVFPNKLHWISLSDGRKIDGENNFSWLYGPIVLPVAGQSLEDIDMLVPKNADSIELSSLIGEPYNYWGDDDGDGQGIDGITATGSIKLSIVDRKGQPVARNEVLDICKAPYKLTLSNTDITLKTRYGIPNERFIHAYIGVTFYINPKVESQQQICVAKPNMRWGGKPDDIFFYKYFLGPASMWNPNMGFLTQSFTPSSYDLNFPTTGANNLSFNLEIGGVLSFSSSNVKWEVVTSGDIKATITNVPRKDDTDPVAVTVTLKGPAVTDNSQKDPNNPSPIDRPSLPQAFEIVGKMKTYDREEIMVKYGFVLKQWFVNRGMYDINPNISSWCTKIGYRMPKVKDLTNAACKGYNAGTPYYCEGSVGATPSAPNNYYTRHIGAGFFSEWGSMEGYRGWFTNRFYWTSDMSPHSGFFAVDSVTGQVTHGVADKWGVCVYP</sequence>
<proteinExistence type="predicted"/>
<keyword evidence="2" id="KW-1133">Transmembrane helix</keyword>